<accession>A0ACC0CRJ1</accession>
<dbReference type="EMBL" id="MU394361">
    <property type="protein sequence ID" value="KAI6082910.1"/>
    <property type="molecule type" value="Genomic_DNA"/>
</dbReference>
<proteinExistence type="predicted"/>
<gene>
    <name evidence="1" type="ORF">F4821DRAFT_246061</name>
</gene>
<evidence type="ECO:0000313" key="2">
    <source>
        <dbReference type="Proteomes" id="UP001497680"/>
    </source>
</evidence>
<organism evidence="1 2">
    <name type="scientific">Hypoxylon rubiginosum</name>
    <dbReference type="NCBI Taxonomy" id="110542"/>
    <lineage>
        <taxon>Eukaryota</taxon>
        <taxon>Fungi</taxon>
        <taxon>Dikarya</taxon>
        <taxon>Ascomycota</taxon>
        <taxon>Pezizomycotina</taxon>
        <taxon>Sordariomycetes</taxon>
        <taxon>Xylariomycetidae</taxon>
        <taxon>Xylariales</taxon>
        <taxon>Hypoxylaceae</taxon>
        <taxon>Hypoxylon</taxon>
    </lineage>
</organism>
<sequence>MALCHPCKALILAHCHPGETIGLSLMYLILYCLVGLIATPRYFSRQKRLIMPTVCVFGATGSQGGSLAKQLRDLDWNVRALVRNDNTLKAQSLRASGVDIIQGDWDDIPALTDVLTGCDKLFLCLLPNFNDQGSELRQATNIVNIAKVAGVKQVVASTSLAVFQLEDGYLEPGSIMHKHATNKKGIEQAVATAGFRYRTFLRPSFLMANFLEPKVERYPEPRDKGTWTTSMTAESKLALLDHADIAKIAIAAFQQPQKFYDMAIGLASQILTVQDTLDHLGHAVGRPFKAIYMTDEEIAEEQKRSNVFVNSQSSMRYMARYIDILALRAITPLTTFKEFLDREQELVKETYKLES</sequence>
<keyword evidence="2" id="KW-1185">Reference proteome</keyword>
<name>A0ACC0CRJ1_9PEZI</name>
<comment type="caution">
    <text evidence="1">The sequence shown here is derived from an EMBL/GenBank/DDBJ whole genome shotgun (WGS) entry which is preliminary data.</text>
</comment>
<protein>
    <submittedName>
        <fullName evidence="1">NmrA family protein</fullName>
    </submittedName>
</protein>
<reference evidence="1 2" key="1">
    <citation type="journal article" date="2022" name="New Phytol.">
        <title>Ecological generalism drives hyperdiversity of secondary metabolite gene clusters in xylarialean endophytes.</title>
        <authorList>
            <person name="Franco M.E.E."/>
            <person name="Wisecaver J.H."/>
            <person name="Arnold A.E."/>
            <person name="Ju Y.M."/>
            <person name="Slot J.C."/>
            <person name="Ahrendt S."/>
            <person name="Moore L.P."/>
            <person name="Eastman K.E."/>
            <person name="Scott K."/>
            <person name="Konkel Z."/>
            <person name="Mondo S.J."/>
            <person name="Kuo A."/>
            <person name="Hayes R.D."/>
            <person name="Haridas S."/>
            <person name="Andreopoulos B."/>
            <person name="Riley R."/>
            <person name="LaButti K."/>
            <person name="Pangilinan J."/>
            <person name="Lipzen A."/>
            <person name="Amirebrahimi M."/>
            <person name="Yan J."/>
            <person name="Adam C."/>
            <person name="Keymanesh K."/>
            <person name="Ng V."/>
            <person name="Louie K."/>
            <person name="Northen T."/>
            <person name="Drula E."/>
            <person name="Henrissat B."/>
            <person name="Hsieh H.M."/>
            <person name="Youens-Clark K."/>
            <person name="Lutzoni F."/>
            <person name="Miadlikowska J."/>
            <person name="Eastwood D.C."/>
            <person name="Hamelin R.C."/>
            <person name="Grigoriev I.V."/>
            <person name="U'Ren J.M."/>
        </authorList>
    </citation>
    <scope>NUCLEOTIDE SEQUENCE [LARGE SCALE GENOMIC DNA]</scope>
    <source>
        <strain evidence="1 2">ER1909</strain>
    </source>
</reference>
<dbReference type="Proteomes" id="UP001497680">
    <property type="component" value="Unassembled WGS sequence"/>
</dbReference>
<evidence type="ECO:0000313" key="1">
    <source>
        <dbReference type="EMBL" id="KAI6082910.1"/>
    </source>
</evidence>